<dbReference type="PANTHER" id="PTHR11422:SF5">
    <property type="entry name" value="DIVERSE IMMUNOGLOBULIN DOMAIN-CONTAINING PROTEIN 1.1 ISOFORM X1-RELATED"/>
    <property type="match status" value="1"/>
</dbReference>
<feature type="domain" description="Ig-like" evidence="3">
    <location>
        <begin position="35"/>
        <end position="104"/>
    </location>
</feature>
<keyword evidence="5" id="KW-1185">Reference proteome</keyword>
<reference evidence="4" key="2">
    <citation type="submission" date="2025-09" db="UniProtKB">
        <authorList>
            <consortium name="Ensembl"/>
        </authorList>
    </citation>
    <scope>IDENTIFICATION</scope>
</reference>
<dbReference type="InterPro" id="IPR007110">
    <property type="entry name" value="Ig-like_dom"/>
</dbReference>
<dbReference type="InterPro" id="IPR013783">
    <property type="entry name" value="Ig-like_fold"/>
</dbReference>
<organism evidence="4 5">
    <name type="scientific">Cyprinus carpio carpio</name>
    <dbReference type="NCBI Taxonomy" id="630221"/>
    <lineage>
        <taxon>Eukaryota</taxon>
        <taxon>Metazoa</taxon>
        <taxon>Chordata</taxon>
        <taxon>Craniata</taxon>
        <taxon>Vertebrata</taxon>
        <taxon>Euteleostomi</taxon>
        <taxon>Actinopterygii</taxon>
        <taxon>Neopterygii</taxon>
        <taxon>Teleostei</taxon>
        <taxon>Ostariophysi</taxon>
        <taxon>Cypriniformes</taxon>
        <taxon>Cyprinidae</taxon>
        <taxon>Cyprininae</taxon>
        <taxon>Cyprinus</taxon>
    </lineage>
</organism>
<keyword evidence="1" id="KW-0472">Membrane</keyword>
<evidence type="ECO:0000313" key="5">
    <source>
        <dbReference type="Proteomes" id="UP001108240"/>
    </source>
</evidence>
<dbReference type="Ensembl" id="ENSCCRT00000074363.2">
    <property type="protein sequence ID" value="ENSCCRP00000068620.2"/>
    <property type="gene ID" value="ENSCCRG00000036976.2"/>
</dbReference>
<dbReference type="Gene3D" id="2.60.40.10">
    <property type="entry name" value="Immunoglobulins"/>
    <property type="match status" value="2"/>
</dbReference>
<sequence>MAEKCQMCLLGLIILCSLLTGTTGVDDTHKFCSSGENVRLPCNNALSDCTSTTWIYSRRSETVELIAGGEKKNDIERHERLSLGPDCSLNIKKITKEDYGFYICNQYVNEQLQGTDARFYLHFLHVFPSSTQSKIRPGSSVTLFCHLYIDGVSCDTLVRADGVQLIWVNQAGANLQADSRYQISPPGQCISTLTTTLLDEDHNREWRCQVTQRNEVKTSAAYIVRYSDSADSTSEPVVFMTAGPLFRVIVIIFEIAVFAAPTVILLQIICSRRAGRKNSHHPKEIEMSTIISVQSQILTYVSS</sequence>
<evidence type="ECO:0000256" key="2">
    <source>
        <dbReference type="SAM" id="SignalP"/>
    </source>
</evidence>
<dbReference type="InterPro" id="IPR036179">
    <property type="entry name" value="Ig-like_dom_sf"/>
</dbReference>
<dbReference type="GO" id="GO:0042110">
    <property type="term" value="P:T cell activation"/>
    <property type="evidence" value="ECO:0007669"/>
    <property type="project" value="TreeGrafter"/>
</dbReference>
<name>A0A8C1E007_CYPCA</name>
<dbReference type="GO" id="GO:0042289">
    <property type="term" value="F:MHC class II protein binding"/>
    <property type="evidence" value="ECO:0007669"/>
    <property type="project" value="TreeGrafter"/>
</dbReference>
<dbReference type="InterPro" id="IPR003599">
    <property type="entry name" value="Ig_sub"/>
</dbReference>
<feature type="signal peptide" evidence="2">
    <location>
        <begin position="1"/>
        <end position="24"/>
    </location>
</feature>
<keyword evidence="2" id="KW-0732">Signal</keyword>
<feature type="domain" description="Ig-like" evidence="3">
    <location>
        <begin position="128"/>
        <end position="219"/>
    </location>
</feature>
<dbReference type="OMA" id="CKENSMR"/>
<proteinExistence type="predicted"/>
<keyword evidence="1" id="KW-1133">Transmembrane helix</keyword>
<dbReference type="GO" id="GO:0070374">
    <property type="term" value="P:positive regulation of ERK1 and ERK2 cascade"/>
    <property type="evidence" value="ECO:0007669"/>
    <property type="project" value="TreeGrafter"/>
</dbReference>
<feature type="transmembrane region" description="Helical" evidence="1">
    <location>
        <begin position="245"/>
        <end position="269"/>
    </location>
</feature>
<dbReference type="GO" id="GO:1990782">
    <property type="term" value="F:protein tyrosine kinase binding"/>
    <property type="evidence" value="ECO:0007669"/>
    <property type="project" value="TreeGrafter"/>
</dbReference>
<evidence type="ECO:0000259" key="3">
    <source>
        <dbReference type="PROSITE" id="PS50835"/>
    </source>
</evidence>
<dbReference type="Proteomes" id="UP001108240">
    <property type="component" value="Unplaced"/>
</dbReference>
<dbReference type="GeneTree" id="ENSGT00390000001745"/>
<dbReference type="Pfam" id="PF07686">
    <property type="entry name" value="V-set"/>
    <property type="match status" value="1"/>
</dbReference>
<dbReference type="AlphaFoldDB" id="A0A8C1E007"/>
<dbReference type="InterPro" id="IPR013106">
    <property type="entry name" value="Ig_V-set"/>
</dbReference>
<accession>A0A8C1E007</accession>
<dbReference type="PANTHER" id="PTHR11422">
    <property type="entry name" value="T-CELL SURFACE GLYCOPROTEIN CD4"/>
    <property type="match status" value="1"/>
</dbReference>
<dbReference type="GO" id="GO:0009897">
    <property type="term" value="C:external side of plasma membrane"/>
    <property type="evidence" value="ECO:0007669"/>
    <property type="project" value="TreeGrafter"/>
</dbReference>
<dbReference type="SMART" id="SM00409">
    <property type="entry name" value="IG"/>
    <property type="match status" value="2"/>
</dbReference>
<dbReference type="GO" id="GO:0035723">
    <property type="term" value="P:interleukin-15-mediated signaling pathway"/>
    <property type="evidence" value="ECO:0007669"/>
    <property type="project" value="TreeGrafter"/>
</dbReference>
<keyword evidence="1" id="KW-0812">Transmembrane</keyword>
<feature type="chain" id="PRO_5039951514" description="Ig-like domain-containing protein" evidence="2">
    <location>
        <begin position="25"/>
        <end position="303"/>
    </location>
</feature>
<evidence type="ECO:0000313" key="4">
    <source>
        <dbReference type="Ensembl" id="ENSCCRP00000068620.2"/>
    </source>
</evidence>
<reference evidence="4" key="1">
    <citation type="submission" date="2025-08" db="UniProtKB">
        <authorList>
            <consortium name="Ensembl"/>
        </authorList>
    </citation>
    <scope>IDENTIFICATION</scope>
</reference>
<evidence type="ECO:0000256" key="1">
    <source>
        <dbReference type="SAM" id="Phobius"/>
    </source>
</evidence>
<dbReference type="SUPFAM" id="SSF48726">
    <property type="entry name" value="Immunoglobulin"/>
    <property type="match status" value="2"/>
</dbReference>
<dbReference type="GO" id="GO:0045121">
    <property type="term" value="C:membrane raft"/>
    <property type="evidence" value="ECO:0007669"/>
    <property type="project" value="TreeGrafter"/>
</dbReference>
<protein>
    <recommendedName>
        <fullName evidence="3">Ig-like domain-containing protein</fullName>
    </recommendedName>
</protein>
<dbReference type="PROSITE" id="PS50835">
    <property type="entry name" value="IG_LIKE"/>
    <property type="match status" value="2"/>
</dbReference>